<proteinExistence type="predicted"/>
<keyword evidence="1" id="KW-0812">Transmembrane</keyword>
<dbReference type="AlphaFoldDB" id="A0A0J6WWA5"/>
<name>A0A0J6WWA5_9FIRM</name>
<comment type="caution">
    <text evidence="2">The sequence shown here is derived from an EMBL/GenBank/DDBJ whole genome shotgun (WGS) entry which is preliminary data.</text>
</comment>
<keyword evidence="1" id="KW-1133">Transmembrane helix</keyword>
<sequence>MDDNTQKALKSLAMRKVNSTIAIAADLANDHLNSICRIALAWICNGSVHGISYLVKPPEDQFTSRKITADMVQDSQSFATVWDEEISMLLKDGVLSAYRSEYLFLSIKASYEAGGRPFVFTDVYIRDLRFLASTYIPDLGNDSFVSIMHYMKIPVDLDNALSRAMACVCGIDWLEKLYPVTGYGIPLSAIMAGALQPPISESPKPQHEGQHKYERLSYYTRIFFIPFLILCLFVTSYYLYRYEQLKKTDIDFSAYSATKLPQPEPAAAPAPLTRDRHYIMMRGAYVIPEEGAIAPFIEAMKSRDIEKIRAMIRADKVVVLVNPTRVQILGEPEKNGFIPIKILEGDYTDMTGFASTTMINK</sequence>
<keyword evidence="1" id="KW-0472">Membrane</keyword>
<organism evidence="2 3">
    <name type="scientific">Megasphaera cerevisiae DSM 20462</name>
    <dbReference type="NCBI Taxonomy" id="1122219"/>
    <lineage>
        <taxon>Bacteria</taxon>
        <taxon>Bacillati</taxon>
        <taxon>Bacillota</taxon>
        <taxon>Negativicutes</taxon>
        <taxon>Veillonellales</taxon>
        <taxon>Veillonellaceae</taxon>
        <taxon>Megasphaera</taxon>
    </lineage>
</organism>
<dbReference type="PATRIC" id="fig|1122219.3.peg.236"/>
<evidence type="ECO:0000256" key="1">
    <source>
        <dbReference type="SAM" id="Phobius"/>
    </source>
</evidence>
<reference evidence="2 3" key="1">
    <citation type="submission" date="2015-06" db="EMBL/GenBank/DDBJ databases">
        <title>Draft genome sequence of beer spoilage bacterium Megasphaera cerevisiae type strain 20462.</title>
        <authorList>
            <person name="Kutumbaka K."/>
            <person name="Pasmowitz J."/>
            <person name="Mategko J."/>
            <person name="Reyes D."/>
            <person name="Friedrich A."/>
            <person name="Han S."/>
            <person name="Martens-Habbena W."/>
            <person name="Neal-McKinney J."/>
            <person name="Janagama H.K."/>
            <person name="Nadala C."/>
            <person name="Samadpour M."/>
        </authorList>
    </citation>
    <scope>NUCLEOTIDE SEQUENCE [LARGE SCALE GENOMIC DNA]</scope>
    <source>
        <strain evidence="2 3">DSM 20462</strain>
    </source>
</reference>
<protein>
    <submittedName>
        <fullName evidence="2">Uncharacterized protein</fullName>
    </submittedName>
</protein>
<gene>
    <name evidence="2" type="ORF">AB840_01040</name>
</gene>
<evidence type="ECO:0000313" key="2">
    <source>
        <dbReference type="EMBL" id="KMO87810.1"/>
    </source>
</evidence>
<dbReference type="STRING" id="39029.BSR42_08000"/>
<accession>A0A0J6WWA5</accession>
<dbReference type="OrthoDB" id="1625601at2"/>
<evidence type="ECO:0000313" key="3">
    <source>
        <dbReference type="Proteomes" id="UP000036503"/>
    </source>
</evidence>
<keyword evidence="3" id="KW-1185">Reference proteome</keyword>
<dbReference type="EMBL" id="LEKT01000002">
    <property type="protein sequence ID" value="KMO87810.1"/>
    <property type="molecule type" value="Genomic_DNA"/>
</dbReference>
<dbReference type="InParanoid" id="A0A0J6WWA5"/>
<feature type="transmembrane region" description="Helical" evidence="1">
    <location>
        <begin position="218"/>
        <end position="240"/>
    </location>
</feature>
<dbReference type="Proteomes" id="UP000036503">
    <property type="component" value="Unassembled WGS sequence"/>
</dbReference>